<protein>
    <submittedName>
        <fullName evidence="2">Uncharacterized protein</fullName>
    </submittedName>
</protein>
<dbReference type="EMBL" id="UHIV01000004">
    <property type="protein sequence ID" value="SUP59344.1"/>
    <property type="molecule type" value="Genomic_DNA"/>
</dbReference>
<keyword evidence="1" id="KW-1133">Transmembrane helix</keyword>
<sequence length="117" mass="13697">MQVVQNIPMVGWALKKSSKHRSCLFRILVLYLLFFFFMTYLVVAKLCPRGYKPLLLIIGALLFIGYPFFPDVWILIKFSKFFIFFALGTYLLEFFTAEEKRTIRGLALGLVRAHLFC</sequence>
<evidence type="ECO:0000313" key="2">
    <source>
        <dbReference type="EMBL" id="SUP59344.1"/>
    </source>
</evidence>
<name>A0A380P3F2_WEIVI</name>
<evidence type="ECO:0000313" key="3">
    <source>
        <dbReference type="Proteomes" id="UP000254621"/>
    </source>
</evidence>
<dbReference type="Proteomes" id="UP000254621">
    <property type="component" value="Unassembled WGS sequence"/>
</dbReference>
<keyword evidence="1" id="KW-0812">Transmembrane</keyword>
<dbReference type="AlphaFoldDB" id="A0A380P3F2"/>
<feature type="transmembrane region" description="Helical" evidence="1">
    <location>
        <begin position="24"/>
        <end position="43"/>
    </location>
</feature>
<keyword evidence="1" id="KW-0472">Membrane</keyword>
<proteinExistence type="predicted"/>
<reference evidence="2 3" key="1">
    <citation type="submission" date="2018-06" db="EMBL/GenBank/DDBJ databases">
        <authorList>
            <consortium name="Pathogen Informatics"/>
            <person name="Doyle S."/>
        </authorList>
    </citation>
    <scope>NUCLEOTIDE SEQUENCE [LARGE SCALE GENOMIC DNA]</scope>
    <source>
        <strain evidence="2 3">NCTC13645</strain>
    </source>
</reference>
<gene>
    <name evidence="2" type="ORF">NCTC13645_01599</name>
</gene>
<evidence type="ECO:0000256" key="1">
    <source>
        <dbReference type="SAM" id="Phobius"/>
    </source>
</evidence>
<feature type="transmembrane region" description="Helical" evidence="1">
    <location>
        <begin position="50"/>
        <end position="69"/>
    </location>
</feature>
<accession>A0A380P3F2</accession>
<organism evidence="2 3">
    <name type="scientific">Weissella viridescens</name>
    <name type="common">Lactobacillus viridescens</name>
    <dbReference type="NCBI Taxonomy" id="1629"/>
    <lineage>
        <taxon>Bacteria</taxon>
        <taxon>Bacillati</taxon>
        <taxon>Bacillota</taxon>
        <taxon>Bacilli</taxon>
        <taxon>Lactobacillales</taxon>
        <taxon>Lactobacillaceae</taxon>
        <taxon>Weissella</taxon>
    </lineage>
</organism>